<organism evidence="3 4">
    <name type="scientific">Campylobacter hominis (strain ATCC BAA-381 / DSM 21671 / CCUG 45161 / LMG 19568 / NCTC 13146 / CH001A)</name>
    <dbReference type="NCBI Taxonomy" id="360107"/>
    <lineage>
        <taxon>Bacteria</taxon>
        <taxon>Pseudomonadati</taxon>
        <taxon>Campylobacterota</taxon>
        <taxon>Epsilonproteobacteria</taxon>
        <taxon>Campylobacterales</taxon>
        <taxon>Campylobacteraceae</taxon>
        <taxon>Campylobacter</taxon>
    </lineage>
</organism>
<keyword evidence="2" id="KW-0472">Membrane</keyword>
<evidence type="ECO:0000256" key="1">
    <source>
        <dbReference type="SAM" id="MobiDB-lite"/>
    </source>
</evidence>
<dbReference type="OrthoDB" id="5363752at2"/>
<dbReference type="HOGENOM" id="CLU_854392_0_0_7"/>
<feature type="compositionally biased region" description="Basic and acidic residues" evidence="1">
    <location>
        <begin position="223"/>
        <end position="243"/>
    </location>
</feature>
<accession>A7I2T6</accession>
<dbReference type="STRING" id="360107.CHAB381_1276"/>
<dbReference type="KEGG" id="cha:CHAB381_1276"/>
<evidence type="ECO:0000313" key="3">
    <source>
        <dbReference type="EMBL" id="ABS52099.1"/>
    </source>
</evidence>
<name>A7I2T6_CAMHC</name>
<keyword evidence="2" id="KW-0812">Transmembrane</keyword>
<dbReference type="EMBL" id="CP000776">
    <property type="protein sequence ID" value="ABS52099.1"/>
    <property type="molecule type" value="Genomic_DNA"/>
</dbReference>
<keyword evidence="4" id="KW-1185">Reference proteome</keyword>
<dbReference type="RefSeq" id="WP_012109128.1">
    <property type="nucleotide sequence ID" value="NC_009714.1"/>
</dbReference>
<proteinExistence type="predicted"/>
<sequence>MKKILILIIFLTNFCFGVSLMNYEFFDNENSVDIVLSFDSAYTPDIYKKIDSESQIITLKNVKSDEKFTNQLNSKIISEFGIIPSGGETQIVFNKGKDLNIEALSQNDKLSLILRIKNPNFKQLAVQNDENNINPDEKSGPNFIFVILSVIAVLIIALIFIKLMKKNKKSVDAAWSIFENEQNGGLEDNLKEEINEQINKTVDEKVQNFSQANTKFENFTPESFEKNLESNDKSNENQEKTDELKMKNEEIDYQKPEISKIDVNDDFKNLSKNFEDDEDDELIGTDDIKVVFQKKIDEKNRAVVLNLLDKNYLVVLKDSNVLPKN</sequence>
<protein>
    <submittedName>
        <fullName evidence="3">Uncharacterized protein</fullName>
    </submittedName>
</protein>
<dbReference type="Proteomes" id="UP000002407">
    <property type="component" value="Chromosome"/>
</dbReference>
<gene>
    <name evidence="3" type="ordered locus">CHAB381_1276</name>
</gene>
<evidence type="ECO:0000313" key="4">
    <source>
        <dbReference type="Proteomes" id="UP000002407"/>
    </source>
</evidence>
<evidence type="ECO:0000256" key="2">
    <source>
        <dbReference type="SAM" id="Phobius"/>
    </source>
</evidence>
<dbReference type="eggNOG" id="ENOG5032NE4">
    <property type="taxonomic scope" value="Bacteria"/>
</dbReference>
<keyword evidence="2" id="KW-1133">Transmembrane helix</keyword>
<dbReference type="AlphaFoldDB" id="A7I2T6"/>
<reference evidence="4" key="1">
    <citation type="submission" date="2007-07" db="EMBL/GenBank/DDBJ databases">
        <title>Complete genome sequence of Campylobacter hominis ATCC BAA-381, a commensal isolated from the human gastrointestinal tract.</title>
        <authorList>
            <person name="Fouts D.E."/>
            <person name="Mongodin E.F."/>
            <person name="Puiu D."/>
            <person name="Sebastian Y."/>
            <person name="Miller W.G."/>
            <person name="Mandrell R.E."/>
            <person name="Nelson K.E."/>
        </authorList>
    </citation>
    <scope>NUCLEOTIDE SEQUENCE [LARGE SCALE GENOMIC DNA]</scope>
    <source>
        <strain evidence="4">ATCC BAA-381 / LMG 19568 / NCTC 13146 / CH001A</strain>
    </source>
</reference>
<feature type="region of interest" description="Disordered" evidence="1">
    <location>
        <begin position="220"/>
        <end position="243"/>
    </location>
</feature>
<feature type="transmembrane region" description="Helical" evidence="2">
    <location>
        <begin position="143"/>
        <end position="161"/>
    </location>
</feature>